<dbReference type="AlphaFoldDB" id="A0A8H3VFP8"/>
<dbReference type="SUPFAM" id="SSF51395">
    <property type="entry name" value="FMN-linked oxidoreductases"/>
    <property type="match status" value="1"/>
</dbReference>
<keyword evidence="3" id="KW-0285">Flavoprotein</keyword>
<gene>
    <name evidence="9" type="ORF">EG327_002939</name>
    <name evidence="8" type="ORF">EG328_011603</name>
</gene>
<evidence type="ECO:0000259" key="7">
    <source>
        <dbReference type="Pfam" id="PF01180"/>
    </source>
</evidence>
<comment type="caution">
    <text evidence="9">The sequence shown here is derived from an EMBL/GenBank/DDBJ whole genome shotgun (WGS) entry which is preliminary data.</text>
</comment>
<organism evidence="9 11">
    <name type="scientific">Venturia inaequalis</name>
    <name type="common">Apple scab fungus</name>
    <dbReference type="NCBI Taxonomy" id="5025"/>
    <lineage>
        <taxon>Eukaryota</taxon>
        <taxon>Fungi</taxon>
        <taxon>Dikarya</taxon>
        <taxon>Ascomycota</taxon>
        <taxon>Pezizomycotina</taxon>
        <taxon>Dothideomycetes</taxon>
        <taxon>Pleosporomycetidae</taxon>
        <taxon>Venturiales</taxon>
        <taxon>Venturiaceae</taxon>
        <taxon>Venturia</taxon>
    </lineage>
</organism>
<dbReference type="GO" id="GO:0006221">
    <property type="term" value="P:pyrimidine nucleotide biosynthetic process"/>
    <property type="evidence" value="ECO:0007669"/>
    <property type="project" value="UniProtKB-KW"/>
</dbReference>
<dbReference type="Proteomes" id="UP000490939">
    <property type="component" value="Unassembled WGS sequence"/>
</dbReference>
<protein>
    <recommendedName>
        <fullName evidence="7">Dihydroorotate dehydrogenase catalytic domain-containing protein</fullName>
    </recommendedName>
</protein>
<dbReference type="Gene3D" id="2.30.26.10">
    <property type="entry name" value="Dihydroorotate Dehydrogenase A, chain A, domain 2"/>
    <property type="match status" value="1"/>
</dbReference>
<feature type="domain" description="Dihydroorotate dehydrogenase catalytic" evidence="7">
    <location>
        <begin position="77"/>
        <end position="340"/>
    </location>
</feature>
<dbReference type="PANTHER" id="PTHR48109">
    <property type="entry name" value="DIHYDROOROTATE DEHYDROGENASE (QUINONE), MITOCHONDRIAL-RELATED"/>
    <property type="match status" value="1"/>
</dbReference>
<evidence type="ECO:0000313" key="11">
    <source>
        <dbReference type="Proteomes" id="UP000490939"/>
    </source>
</evidence>
<evidence type="ECO:0000256" key="3">
    <source>
        <dbReference type="ARBA" id="ARBA00022630"/>
    </source>
</evidence>
<dbReference type="EMBL" id="WNWR01000197">
    <property type="protein sequence ID" value="KAE9989237.1"/>
    <property type="molecule type" value="Genomic_DNA"/>
</dbReference>
<dbReference type="OrthoDB" id="14784at2759"/>
<evidence type="ECO:0000256" key="6">
    <source>
        <dbReference type="ARBA" id="ARBA00023002"/>
    </source>
</evidence>
<keyword evidence="11" id="KW-1185">Reference proteome</keyword>
<keyword evidence="6" id="KW-0560">Oxidoreductase</keyword>
<evidence type="ECO:0000256" key="2">
    <source>
        <dbReference type="ARBA" id="ARBA00004725"/>
    </source>
</evidence>
<proteinExistence type="predicted"/>
<sequence length="347" mass="37150">MPLNITPPLINSSNPWATSLSDLRTLYKSPYTGAVTTRTCTLQGFAHDDAIHQYTFFDPHDFECIHPFPPASDSTSPAPAQCARATASLNTLGYSPLPLSETLRNVEIVSEEVGWSGKGWIVSVTGTAGEVRECYRLVSLLREKVVMHVYMEINLSCPDISGKPPPAYDQPCLLEYLVAVREAKRDYGGDVKVGIKTPPYSNPRDFGVVRGALMQSLENGVAPIEFITATNTLGTSLLLQPDLNSESGKSKEWTPTLSSADTEGIGGLAGSPLHPLALGNVRMLRRMLDSEEALRGIGIIGIGGVSDAAGFNRMRSVGAEVVGVGTALGRKGVGIFQEISFDGKAKL</sequence>
<evidence type="ECO:0000313" key="9">
    <source>
        <dbReference type="EMBL" id="KAE9989237.1"/>
    </source>
</evidence>
<comment type="pathway">
    <text evidence="2">Pyrimidine metabolism; UMP biosynthesis via de novo pathway.</text>
</comment>
<evidence type="ECO:0000256" key="4">
    <source>
        <dbReference type="ARBA" id="ARBA00022643"/>
    </source>
</evidence>
<dbReference type="EMBL" id="WNWS01000089">
    <property type="protein sequence ID" value="KAE9981452.1"/>
    <property type="molecule type" value="Genomic_DNA"/>
</dbReference>
<dbReference type="PANTHER" id="PTHR48109:SF1">
    <property type="entry name" value="DIHYDROOROTATE DEHYDROGENASE (FUMARATE)"/>
    <property type="match status" value="1"/>
</dbReference>
<dbReference type="Pfam" id="PF01180">
    <property type="entry name" value="DHO_dh"/>
    <property type="match status" value="1"/>
</dbReference>
<dbReference type="GO" id="GO:0004152">
    <property type="term" value="F:dihydroorotate dehydrogenase activity"/>
    <property type="evidence" value="ECO:0007669"/>
    <property type="project" value="TreeGrafter"/>
</dbReference>
<dbReference type="InterPro" id="IPR005720">
    <property type="entry name" value="Dihydroorotate_DH_cat"/>
</dbReference>
<dbReference type="InterPro" id="IPR050074">
    <property type="entry name" value="DHO_dehydrogenase"/>
</dbReference>
<evidence type="ECO:0000256" key="1">
    <source>
        <dbReference type="ARBA" id="ARBA00001917"/>
    </source>
</evidence>
<dbReference type="Proteomes" id="UP000447873">
    <property type="component" value="Unassembled WGS sequence"/>
</dbReference>
<reference evidence="9 11" key="1">
    <citation type="submission" date="2019-07" db="EMBL/GenBank/DDBJ databases">
        <title>Venturia inaequalis Genome Resource.</title>
        <authorList>
            <person name="Lichtner F.J."/>
        </authorList>
    </citation>
    <scope>NUCLEOTIDE SEQUENCE [LARGE SCALE GENOMIC DNA]</scope>
    <source>
        <strain evidence="8 10">120213</strain>
        <strain evidence="9 11">DMI_063113</strain>
    </source>
</reference>
<name>A0A8H3VFP8_VENIN</name>
<evidence type="ECO:0000256" key="5">
    <source>
        <dbReference type="ARBA" id="ARBA00022975"/>
    </source>
</evidence>
<evidence type="ECO:0000313" key="8">
    <source>
        <dbReference type="EMBL" id="KAE9981452.1"/>
    </source>
</evidence>
<keyword evidence="4" id="KW-0288">FMN</keyword>
<dbReference type="InterPro" id="IPR013785">
    <property type="entry name" value="Aldolase_TIM"/>
</dbReference>
<dbReference type="GO" id="GO:0006207">
    <property type="term" value="P:'de novo' pyrimidine nucleobase biosynthetic process"/>
    <property type="evidence" value="ECO:0007669"/>
    <property type="project" value="TreeGrafter"/>
</dbReference>
<dbReference type="Gene3D" id="3.20.20.70">
    <property type="entry name" value="Aldolase class I"/>
    <property type="match status" value="1"/>
</dbReference>
<dbReference type="GO" id="GO:0005737">
    <property type="term" value="C:cytoplasm"/>
    <property type="evidence" value="ECO:0007669"/>
    <property type="project" value="InterPro"/>
</dbReference>
<dbReference type="InterPro" id="IPR023359">
    <property type="entry name" value="Dihydro_DH_chainA_dom2"/>
</dbReference>
<evidence type="ECO:0000313" key="10">
    <source>
        <dbReference type="Proteomes" id="UP000447873"/>
    </source>
</evidence>
<comment type="cofactor">
    <cofactor evidence="1">
        <name>FMN</name>
        <dbReference type="ChEBI" id="CHEBI:58210"/>
    </cofactor>
</comment>
<accession>A0A8H3VFP8</accession>
<keyword evidence="5" id="KW-0665">Pyrimidine biosynthesis</keyword>